<reference evidence="2 3" key="1">
    <citation type="submission" date="2019-06" db="EMBL/GenBank/DDBJ databases">
        <title>Genome sequence of Janthinobacterium lividum UCD_MED1.</title>
        <authorList>
            <person name="De Leon M.E."/>
            <person name="Jospin G."/>
        </authorList>
    </citation>
    <scope>NUCLEOTIDE SEQUENCE [LARGE SCALE GENOMIC DNA]</scope>
    <source>
        <strain evidence="2 3">UCD_MED1</strain>
    </source>
</reference>
<dbReference type="Gene3D" id="3.40.50.1820">
    <property type="entry name" value="alpha/beta hydrolase"/>
    <property type="match status" value="1"/>
</dbReference>
<dbReference type="GO" id="GO:0016787">
    <property type="term" value="F:hydrolase activity"/>
    <property type="evidence" value="ECO:0007669"/>
    <property type="project" value="UniProtKB-KW"/>
</dbReference>
<sequence>MTDNAARQKFSSSLNPGLSLNNTKIRLDCIPGTLCDERLWSRLAPALGGAFDLRHVPLHEARTRPQMQALIASHSAPRAHLVGFSLGAYLALEHALAHPQRVQSLTLIANSAKGLLPAEIEARQRIVAMLERNAYAGITRQRLRELLHPSHLDDTSITDLIRQMGLDLGKDVLLAQFITTIDRPDLMARLPELDFPVLIVGAEDDKLVNPDDLRAMAARLPQATLHLLKENTGHMIPLEAPGPLADAMRAHLEAAGNFNDNDGHRASPPPL</sequence>
<proteinExistence type="predicted"/>
<dbReference type="Proteomes" id="UP000305681">
    <property type="component" value="Unassembled WGS sequence"/>
</dbReference>
<dbReference type="InterPro" id="IPR000073">
    <property type="entry name" value="AB_hydrolase_1"/>
</dbReference>
<dbReference type="PANTHER" id="PTHR43689">
    <property type="entry name" value="HYDROLASE"/>
    <property type="match status" value="1"/>
</dbReference>
<gene>
    <name evidence="2" type="ORF">FHI69_03430</name>
</gene>
<dbReference type="PANTHER" id="PTHR43689:SF8">
    <property type="entry name" value="ALPHA_BETA-HYDROLASES SUPERFAMILY PROTEIN"/>
    <property type="match status" value="1"/>
</dbReference>
<keyword evidence="2" id="KW-0378">Hydrolase</keyword>
<evidence type="ECO:0000313" key="2">
    <source>
        <dbReference type="EMBL" id="TNC78354.1"/>
    </source>
</evidence>
<dbReference type="AlphaFoldDB" id="A0A5C4NTY1"/>
<organism evidence="2 3">
    <name type="scientific">Janthinobacterium lividum</name>
    <dbReference type="NCBI Taxonomy" id="29581"/>
    <lineage>
        <taxon>Bacteria</taxon>
        <taxon>Pseudomonadati</taxon>
        <taxon>Pseudomonadota</taxon>
        <taxon>Betaproteobacteria</taxon>
        <taxon>Burkholderiales</taxon>
        <taxon>Oxalobacteraceae</taxon>
        <taxon>Janthinobacterium</taxon>
    </lineage>
</organism>
<feature type="domain" description="AB hydrolase-1" evidence="1">
    <location>
        <begin position="68"/>
        <end position="241"/>
    </location>
</feature>
<protein>
    <submittedName>
        <fullName evidence="2">Alpha/beta fold hydrolase</fullName>
    </submittedName>
</protein>
<name>A0A5C4NTY1_9BURK</name>
<dbReference type="Pfam" id="PF00561">
    <property type="entry name" value="Abhydrolase_1"/>
    <property type="match status" value="1"/>
</dbReference>
<comment type="caution">
    <text evidence="2">The sequence shown here is derived from an EMBL/GenBank/DDBJ whole genome shotgun (WGS) entry which is preliminary data.</text>
</comment>
<evidence type="ECO:0000313" key="3">
    <source>
        <dbReference type="Proteomes" id="UP000305681"/>
    </source>
</evidence>
<dbReference type="InterPro" id="IPR029058">
    <property type="entry name" value="AB_hydrolase_fold"/>
</dbReference>
<accession>A0A5C4NTY1</accession>
<dbReference type="EMBL" id="VDGE01000001">
    <property type="protein sequence ID" value="TNC78354.1"/>
    <property type="molecule type" value="Genomic_DNA"/>
</dbReference>
<dbReference type="PRINTS" id="PR00111">
    <property type="entry name" value="ABHYDROLASE"/>
</dbReference>
<dbReference type="SUPFAM" id="SSF53474">
    <property type="entry name" value="alpha/beta-Hydrolases"/>
    <property type="match status" value="1"/>
</dbReference>
<evidence type="ECO:0000259" key="1">
    <source>
        <dbReference type="Pfam" id="PF00561"/>
    </source>
</evidence>